<proteinExistence type="predicted"/>
<sequence>MKKRAIITIKSNASMENDDLIEVISPGDFYMDNDTFKAEYDETEISGMDGTRTILTVRGKSFTLERKGSTATKMDFKNRQQTTSLYQTPYGVLQVNIDTKKLNIDINEEGGIIEVNYLMTIEGQIPMNTNLSVHIKTNEN</sequence>
<dbReference type="Proteomes" id="UP000199263">
    <property type="component" value="Unassembled WGS sequence"/>
</dbReference>
<dbReference type="EMBL" id="FOMG01000002">
    <property type="protein sequence ID" value="SFC33552.1"/>
    <property type="molecule type" value="Genomic_DNA"/>
</dbReference>
<dbReference type="Pfam" id="PF09148">
    <property type="entry name" value="DUF1934"/>
    <property type="match status" value="1"/>
</dbReference>
<gene>
    <name evidence="1" type="ORF">SAMN05421842_102219</name>
</gene>
<reference evidence="1 2" key="1">
    <citation type="submission" date="2016-10" db="EMBL/GenBank/DDBJ databases">
        <authorList>
            <person name="de Groot N.N."/>
        </authorList>
    </citation>
    <scope>NUCLEOTIDE SEQUENCE [LARGE SCALE GENOMIC DNA]</scope>
    <source>
        <strain evidence="1 2">DSM 12992</strain>
    </source>
</reference>
<evidence type="ECO:0000313" key="2">
    <source>
        <dbReference type="Proteomes" id="UP000199263"/>
    </source>
</evidence>
<protein>
    <submittedName>
        <fullName evidence="1">Uncharacterized beta-barrel protein YwiB, DUF1934 family</fullName>
    </submittedName>
</protein>
<name>A0A1I1ID02_9CLOT</name>
<dbReference type="SUPFAM" id="SSF50814">
    <property type="entry name" value="Lipocalins"/>
    <property type="match status" value="1"/>
</dbReference>
<organism evidence="1 2">
    <name type="scientific">Clostridium uliginosum</name>
    <dbReference type="NCBI Taxonomy" id="119641"/>
    <lineage>
        <taxon>Bacteria</taxon>
        <taxon>Bacillati</taxon>
        <taxon>Bacillota</taxon>
        <taxon>Clostridia</taxon>
        <taxon>Eubacteriales</taxon>
        <taxon>Clostridiaceae</taxon>
        <taxon>Clostridium</taxon>
    </lineage>
</organism>
<accession>A0A1I1ID02</accession>
<dbReference type="RefSeq" id="WP_090088525.1">
    <property type="nucleotide sequence ID" value="NZ_FOMG01000002.1"/>
</dbReference>
<keyword evidence="2" id="KW-1185">Reference proteome</keyword>
<dbReference type="InterPro" id="IPR015231">
    <property type="entry name" value="DUF1934"/>
</dbReference>
<dbReference type="InterPro" id="IPR012674">
    <property type="entry name" value="Calycin"/>
</dbReference>
<dbReference type="STRING" id="119641.SAMN05421842_102219"/>
<evidence type="ECO:0000313" key="1">
    <source>
        <dbReference type="EMBL" id="SFC33552.1"/>
    </source>
</evidence>
<dbReference type="Gene3D" id="2.40.128.20">
    <property type="match status" value="1"/>
</dbReference>
<dbReference type="OrthoDB" id="1680906at2"/>
<dbReference type="AlphaFoldDB" id="A0A1I1ID02"/>